<gene>
    <name evidence="2" type="ORF">Asi03nite_59370</name>
</gene>
<dbReference type="Proteomes" id="UP000629619">
    <property type="component" value="Unassembled WGS sequence"/>
</dbReference>
<dbReference type="InterPro" id="IPR011044">
    <property type="entry name" value="Quino_amine_DH_bsu"/>
</dbReference>
<comment type="caution">
    <text evidence="2">The sequence shown here is derived from an EMBL/GenBank/DDBJ whole genome shotgun (WGS) entry which is preliminary data.</text>
</comment>
<dbReference type="RefSeq" id="WP_203683759.1">
    <property type="nucleotide sequence ID" value="NZ_BOMW01000062.1"/>
</dbReference>
<dbReference type="AlphaFoldDB" id="A0A919NCW3"/>
<reference evidence="2" key="1">
    <citation type="submission" date="2021-01" db="EMBL/GenBank/DDBJ databases">
        <title>Whole genome shotgun sequence of Actinoplanes siamensis NBRC 109076.</title>
        <authorList>
            <person name="Komaki H."/>
            <person name="Tamura T."/>
        </authorList>
    </citation>
    <scope>NUCLEOTIDE SEQUENCE</scope>
    <source>
        <strain evidence="2">NBRC 109076</strain>
    </source>
</reference>
<protein>
    <recommendedName>
        <fullName evidence="4">Pyrroloquinoline-quinone binding quinoprotein</fullName>
    </recommendedName>
</protein>
<sequence length="618" mass="64145">MIKRAAGAALAALLCGLSPAVVAPTAASAATADFPILAGDQNTNKIYRLNPSTWTWDSWTWAPTAGRGYSDAEIAGFNGGNDFRVRNTPAGQRLVVVDGQGLATVATYPDGDRVWANKAPGADNRHSVELLPDGNVAVAASTGGYVRVYSTSSGATASYALEQAHAALWDPQIQRLWVAGSPGYGTTGEYQLLTALEVTGPASAPGLREDTSRALKIPGNDALHDVSADITDPGRLWITTNQRVFTYDKATRQLTTINRGAVKSVGVQPSGQTVETRADRYKTPPGGCTTVNNWCTDTLDFYTPSRTVTRSGAQFYKARVASPHYSAEDTALRGRVFDRAGDTVTRVDNNPAIGRIAAAAGADGRLHVLTLIPGSGMWSRTRGADGDWEDAATQIDESAKITDAAVAAGPDGTLHAFTLIPGAGVWYRKRPAGQPWDAGSTKVDSGTDLTSITAVVNPVTKRPHLLTAGASGVQDRSASATGVWSGTAVQVDTNASIADVAAAALPDGSLHLFTVTAWGGVYHRTGTDTSWTGSASAVPGGGESPATGQVRALAAAGWPAAQLDLVTVRSGLGLWGQTRTGGSWPAPVPLDPDQGALQAYAAHLADGALHTGRIAELS</sequence>
<dbReference type="InterPro" id="IPR045383">
    <property type="entry name" value="DUF6528"/>
</dbReference>
<feature type="signal peptide" evidence="1">
    <location>
        <begin position="1"/>
        <end position="23"/>
    </location>
</feature>
<accession>A0A919NCW3</accession>
<evidence type="ECO:0000313" key="3">
    <source>
        <dbReference type="Proteomes" id="UP000629619"/>
    </source>
</evidence>
<dbReference type="Pfam" id="PF20138">
    <property type="entry name" value="DUF6528"/>
    <property type="match status" value="1"/>
</dbReference>
<organism evidence="2 3">
    <name type="scientific">Actinoplanes siamensis</name>
    <dbReference type="NCBI Taxonomy" id="1223317"/>
    <lineage>
        <taxon>Bacteria</taxon>
        <taxon>Bacillati</taxon>
        <taxon>Actinomycetota</taxon>
        <taxon>Actinomycetes</taxon>
        <taxon>Micromonosporales</taxon>
        <taxon>Micromonosporaceae</taxon>
        <taxon>Actinoplanes</taxon>
    </lineage>
</organism>
<evidence type="ECO:0008006" key="4">
    <source>
        <dbReference type="Google" id="ProtNLM"/>
    </source>
</evidence>
<keyword evidence="1" id="KW-0732">Signal</keyword>
<proteinExistence type="predicted"/>
<evidence type="ECO:0000256" key="1">
    <source>
        <dbReference type="SAM" id="SignalP"/>
    </source>
</evidence>
<evidence type="ECO:0000313" key="2">
    <source>
        <dbReference type="EMBL" id="GIF08399.1"/>
    </source>
</evidence>
<dbReference type="SUPFAM" id="SSF50969">
    <property type="entry name" value="YVTN repeat-like/Quinoprotein amine dehydrogenase"/>
    <property type="match status" value="1"/>
</dbReference>
<keyword evidence="3" id="KW-1185">Reference proteome</keyword>
<name>A0A919NCW3_9ACTN</name>
<feature type="chain" id="PRO_5038889227" description="Pyrroloquinoline-quinone binding quinoprotein" evidence="1">
    <location>
        <begin position="24"/>
        <end position="618"/>
    </location>
</feature>
<dbReference type="EMBL" id="BOMW01000062">
    <property type="protein sequence ID" value="GIF08399.1"/>
    <property type="molecule type" value="Genomic_DNA"/>
</dbReference>